<dbReference type="EMBL" id="WMBA01000005">
    <property type="protein sequence ID" value="MTD53410.1"/>
    <property type="molecule type" value="Genomic_DNA"/>
</dbReference>
<comment type="similarity">
    <text evidence="1">Belongs to the peptidase S1 family.</text>
</comment>
<evidence type="ECO:0000313" key="5">
    <source>
        <dbReference type="EMBL" id="MTD53410.1"/>
    </source>
</evidence>
<protein>
    <submittedName>
        <fullName evidence="5">Trypsin-like serine protease</fullName>
    </submittedName>
</protein>
<evidence type="ECO:0000259" key="4">
    <source>
        <dbReference type="PROSITE" id="PS50240"/>
    </source>
</evidence>
<dbReference type="InterPro" id="IPR001314">
    <property type="entry name" value="Peptidase_S1A"/>
</dbReference>
<evidence type="ECO:0000256" key="3">
    <source>
        <dbReference type="SAM" id="MobiDB-lite"/>
    </source>
</evidence>
<feature type="region of interest" description="Disordered" evidence="3">
    <location>
        <begin position="19"/>
        <end position="43"/>
    </location>
</feature>
<proteinExistence type="inferred from homology"/>
<dbReference type="PRINTS" id="PR00722">
    <property type="entry name" value="CHYMOTRYPSIN"/>
</dbReference>
<dbReference type="InterPro" id="IPR009003">
    <property type="entry name" value="Peptidase_S1_PA"/>
</dbReference>
<feature type="domain" description="Peptidase S1" evidence="4">
    <location>
        <begin position="32"/>
        <end position="266"/>
    </location>
</feature>
<dbReference type="Gene3D" id="2.40.10.10">
    <property type="entry name" value="Trypsin-like serine proteases"/>
    <property type="match status" value="1"/>
</dbReference>
<organism evidence="5 6">
    <name type="scientific">Amycolatopsis pithecellobii</name>
    <dbReference type="NCBI Taxonomy" id="664692"/>
    <lineage>
        <taxon>Bacteria</taxon>
        <taxon>Bacillati</taxon>
        <taxon>Actinomycetota</taxon>
        <taxon>Actinomycetes</taxon>
        <taxon>Pseudonocardiales</taxon>
        <taxon>Pseudonocardiaceae</taxon>
        <taxon>Amycolatopsis</taxon>
    </lineage>
</organism>
<keyword evidence="2" id="KW-1015">Disulfide bond</keyword>
<comment type="caution">
    <text evidence="5">The sequence shown here is derived from an EMBL/GenBank/DDBJ whole genome shotgun (WGS) entry which is preliminary data.</text>
</comment>
<dbReference type="PANTHER" id="PTHR24276:SF98">
    <property type="entry name" value="FI18310P1-RELATED"/>
    <property type="match status" value="1"/>
</dbReference>
<evidence type="ECO:0000256" key="1">
    <source>
        <dbReference type="ARBA" id="ARBA00007664"/>
    </source>
</evidence>
<accession>A0A6N7Z191</accession>
<reference evidence="5 6" key="1">
    <citation type="submission" date="2019-11" db="EMBL/GenBank/DDBJ databases">
        <title>Draft genome of Amycolatopsis RM579.</title>
        <authorList>
            <person name="Duangmal K."/>
            <person name="Mingma R."/>
        </authorList>
    </citation>
    <scope>NUCLEOTIDE SEQUENCE [LARGE SCALE GENOMIC DNA]</scope>
    <source>
        <strain evidence="5 6">RM579</strain>
    </source>
</reference>
<dbReference type="SMART" id="SM00020">
    <property type="entry name" value="Tryp_SPc"/>
    <property type="match status" value="1"/>
</dbReference>
<dbReference type="SUPFAM" id="SSF50494">
    <property type="entry name" value="Trypsin-like serine proteases"/>
    <property type="match status" value="1"/>
</dbReference>
<name>A0A6N7Z191_9PSEU</name>
<dbReference type="GO" id="GO:0004252">
    <property type="term" value="F:serine-type endopeptidase activity"/>
    <property type="evidence" value="ECO:0007669"/>
    <property type="project" value="InterPro"/>
</dbReference>
<gene>
    <name evidence="5" type="ORF">GKO32_05375</name>
</gene>
<dbReference type="OrthoDB" id="9815928at2"/>
<dbReference type="GO" id="GO:0006508">
    <property type="term" value="P:proteolysis"/>
    <property type="evidence" value="ECO:0007669"/>
    <property type="project" value="UniProtKB-KW"/>
</dbReference>
<dbReference type="InterPro" id="IPR001254">
    <property type="entry name" value="Trypsin_dom"/>
</dbReference>
<dbReference type="PANTHER" id="PTHR24276">
    <property type="entry name" value="POLYSERASE-RELATED"/>
    <property type="match status" value="1"/>
</dbReference>
<dbReference type="InterPro" id="IPR018114">
    <property type="entry name" value="TRYPSIN_HIS"/>
</dbReference>
<keyword evidence="5" id="KW-0378">Hydrolase</keyword>
<evidence type="ECO:0000256" key="2">
    <source>
        <dbReference type="ARBA" id="ARBA00023157"/>
    </source>
</evidence>
<dbReference type="PROSITE" id="PS00134">
    <property type="entry name" value="TRYPSIN_HIS"/>
    <property type="match status" value="1"/>
</dbReference>
<dbReference type="InterPro" id="IPR050430">
    <property type="entry name" value="Peptidase_S1"/>
</dbReference>
<dbReference type="PROSITE" id="PS50240">
    <property type="entry name" value="TRYPSIN_DOM"/>
    <property type="match status" value="1"/>
</dbReference>
<feature type="compositionally biased region" description="Low complexity" evidence="3">
    <location>
        <begin position="24"/>
        <end position="36"/>
    </location>
</feature>
<dbReference type="InterPro" id="IPR043504">
    <property type="entry name" value="Peptidase_S1_PA_chymotrypsin"/>
</dbReference>
<keyword evidence="5" id="KW-0645">Protease</keyword>
<dbReference type="Proteomes" id="UP000440096">
    <property type="component" value="Unassembled WGS sequence"/>
</dbReference>
<dbReference type="AlphaFoldDB" id="A0A6N7Z191"/>
<keyword evidence="6" id="KW-1185">Reference proteome</keyword>
<evidence type="ECO:0000313" key="6">
    <source>
        <dbReference type="Proteomes" id="UP000440096"/>
    </source>
</evidence>
<dbReference type="Pfam" id="PF00089">
    <property type="entry name" value="Trypsin"/>
    <property type="match status" value="1"/>
</dbReference>
<sequence>MLGAGAAFAYVSTQQVDAADRKAPPVARAAPPSSGAPTPPPSAAPAVAPVLPFNAKLTSADIPVAGGGVRAGGCSGSLIDPHWVITAGHCFHDVNGVRVGGKPQYTMNVTVGKTKDSEPGGTTVRVVDVRQSPVNDLAVVKLSAPVSGIVPLTLVETRPAPGQRLEFAGWGSTSATVVSSSDHLKRGVFTVSKVNESTLDAVPVVARTVENSPCHDDSGAPFFITDDGVTGRLVAIEDSGPECPQPGTEILARVDVVAAWIHQQLSS</sequence>